<protein>
    <submittedName>
        <fullName evidence="1">Uncharacterized protein</fullName>
    </submittedName>
</protein>
<keyword evidence="2" id="KW-1185">Reference proteome</keyword>
<dbReference type="GeneID" id="92099352"/>
<dbReference type="Proteomes" id="UP001480595">
    <property type="component" value="Unassembled WGS sequence"/>
</dbReference>
<gene>
    <name evidence="1" type="ORF">PG994_014880</name>
</gene>
<reference evidence="1 2" key="1">
    <citation type="submission" date="2023-01" db="EMBL/GenBank/DDBJ databases">
        <title>Analysis of 21 Apiospora genomes using comparative genomics revels a genus with tremendous synthesis potential of carbohydrate active enzymes and secondary metabolites.</title>
        <authorList>
            <person name="Sorensen T."/>
        </authorList>
    </citation>
    <scope>NUCLEOTIDE SEQUENCE [LARGE SCALE GENOMIC DNA]</scope>
    <source>
        <strain evidence="1 2">CBS 135458</strain>
    </source>
</reference>
<dbReference type="RefSeq" id="XP_066707965.1">
    <property type="nucleotide sequence ID" value="XM_066866289.1"/>
</dbReference>
<dbReference type="EMBL" id="JAQQWL010000016">
    <property type="protein sequence ID" value="KAK8038113.1"/>
    <property type="molecule type" value="Genomic_DNA"/>
</dbReference>
<organism evidence="1 2">
    <name type="scientific">Apiospora phragmitis</name>
    <dbReference type="NCBI Taxonomy" id="2905665"/>
    <lineage>
        <taxon>Eukaryota</taxon>
        <taxon>Fungi</taxon>
        <taxon>Dikarya</taxon>
        <taxon>Ascomycota</taxon>
        <taxon>Pezizomycotina</taxon>
        <taxon>Sordariomycetes</taxon>
        <taxon>Xylariomycetidae</taxon>
        <taxon>Amphisphaeriales</taxon>
        <taxon>Apiosporaceae</taxon>
        <taxon>Apiospora</taxon>
    </lineage>
</organism>
<sequence>MESNQLMKVEPQEGTWGYYNLLPDELKLKVLQHAIPRHGAHHFTMKVRDGDGNLVNRQVLDIVSPLLDARKIQDDDSAWLNIWNIGWTVGMSRDLIVKAGNRKVICTRERSKFWAKKEGPNKARHNPNRDLIILRVASKDFEITDLDPAKNRKKFRDIKRVGIDFFSPEGKARRGTPWSMGAFYCVCRGRPHKDLAVCPQALCDFLRLFSGLREVFIIYPINKGRIDQREQQGIYQRGQKRSRDGEVIEQAPKFVNKPVDALMDDTINKFKGLALEQNLAIFEDRKKVYYQVRKKYCTEFKDHKNIWGIVKEFRDSWRGHRPVGDSITTAQWAAWTKVKVGVLVCRDRVGNDPWKVNAILNNEIEPEQG</sequence>
<comment type="caution">
    <text evidence="1">The sequence shown here is derived from an EMBL/GenBank/DDBJ whole genome shotgun (WGS) entry which is preliminary data.</text>
</comment>
<evidence type="ECO:0000313" key="2">
    <source>
        <dbReference type="Proteomes" id="UP001480595"/>
    </source>
</evidence>
<accession>A0ABR1SUV3</accession>
<evidence type="ECO:0000313" key="1">
    <source>
        <dbReference type="EMBL" id="KAK8038113.1"/>
    </source>
</evidence>
<proteinExistence type="predicted"/>
<name>A0ABR1SUV3_9PEZI</name>